<organism evidence="3">
    <name type="scientific">Echinostoma caproni</name>
    <dbReference type="NCBI Taxonomy" id="27848"/>
    <lineage>
        <taxon>Eukaryota</taxon>
        <taxon>Metazoa</taxon>
        <taxon>Spiralia</taxon>
        <taxon>Lophotrochozoa</taxon>
        <taxon>Platyhelminthes</taxon>
        <taxon>Trematoda</taxon>
        <taxon>Digenea</taxon>
        <taxon>Plagiorchiida</taxon>
        <taxon>Echinostomata</taxon>
        <taxon>Echinostomatoidea</taxon>
        <taxon>Echinostomatidae</taxon>
        <taxon>Echinostoma</taxon>
    </lineage>
</organism>
<keyword evidence="2" id="KW-1185">Reference proteome</keyword>
<reference evidence="3" key="1">
    <citation type="submission" date="2016-06" db="UniProtKB">
        <authorList>
            <consortium name="WormBaseParasite"/>
        </authorList>
    </citation>
    <scope>IDENTIFICATION</scope>
</reference>
<proteinExistence type="predicted"/>
<dbReference type="WBParaSite" id="ECPE_0001627901-mRNA-1">
    <property type="protein sequence ID" value="ECPE_0001627901-mRNA-1"/>
    <property type="gene ID" value="ECPE_0001627901"/>
</dbReference>
<reference evidence="1 2" key="2">
    <citation type="submission" date="2018-11" db="EMBL/GenBank/DDBJ databases">
        <authorList>
            <consortium name="Pathogen Informatics"/>
        </authorList>
    </citation>
    <scope>NUCLEOTIDE SEQUENCE [LARGE SCALE GENOMIC DNA]</scope>
    <source>
        <strain evidence="1 2">Egypt</strain>
    </source>
</reference>
<evidence type="ECO:0000313" key="2">
    <source>
        <dbReference type="Proteomes" id="UP000272942"/>
    </source>
</evidence>
<accession>A0A183BAK1</accession>
<dbReference type="Proteomes" id="UP000272942">
    <property type="component" value="Unassembled WGS sequence"/>
</dbReference>
<dbReference type="EMBL" id="UZAN01063526">
    <property type="protein sequence ID" value="VDP93508.1"/>
    <property type="molecule type" value="Genomic_DNA"/>
</dbReference>
<dbReference type="AlphaFoldDB" id="A0A183BAK1"/>
<evidence type="ECO:0000313" key="1">
    <source>
        <dbReference type="EMBL" id="VDP93508.1"/>
    </source>
</evidence>
<protein>
    <submittedName>
        <fullName evidence="3">Secreted protein</fullName>
    </submittedName>
</protein>
<sequence length="105" mass="12047">MHSLPRYPGCPWLSLQLFLSHLNKRRKTVRVCFLHYSNALHTMDRQILLSTLSSGGVQPSTIEHLVVYLHCCHPCKVYRKTLFSAYISSMLVSNSPLLVKYADDI</sequence>
<gene>
    <name evidence="1" type="ORF">ECPE_LOCUS16236</name>
</gene>
<name>A0A183BAK1_9TREM</name>
<evidence type="ECO:0000313" key="3">
    <source>
        <dbReference type="WBParaSite" id="ECPE_0001627901-mRNA-1"/>
    </source>
</evidence>